<dbReference type="Proteomes" id="UP000001694">
    <property type="component" value="Chromosome"/>
</dbReference>
<dbReference type="GeneID" id="6165036"/>
<dbReference type="KEGG" id="tne:Tneu_1874"/>
<organism evidence="2 3">
    <name type="scientific">Pyrobaculum neutrophilum (strain DSM 2338 / JCM 9278 / NBRC 100436 / V24Sta)</name>
    <name type="common">Thermoproteus neutrophilus</name>
    <dbReference type="NCBI Taxonomy" id="444157"/>
    <lineage>
        <taxon>Archaea</taxon>
        <taxon>Thermoproteota</taxon>
        <taxon>Thermoprotei</taxon>
        <taxon>Thermoproteales</taxon>
        <taxon>Thermoproteaceae</taxon>
        <taxon>Pyrobaculum</taxon>
    </lineage>
</organism>
<protein>
    <submittedName>
        <fullName evidence="2">Uncharacterized protein</fullName>
    </submittedName>
</protein>
<keyword evidence="1" id="KW-1133">Transmembrane helix</keyword>
<keyword evidence="3" id="KW-1185">Reference proteome</keyword>
<dbReference type="eggNOG" id="arCOG07037">
    <property type="taxonomic scope" value="Archaea"/>
</dbReference>
<keyword evidence="1" id="KW-0472">Membrane</keyword>
<feature type="transmembrane region" description="Helical" evidence="1">
    <location>
        <begin position="7"/>
        <end position="31"/>
    </location>
</feature>
<gene>
    <name evidence="2" type="ordered locus">Tneu_1874</name>
</gene>
<name>B1YBI7_PYRNV</name>
<keyword evidence="1" id="KW-0812">Transmembrane</keyword>
<dbReference type="STRING" id="444157.Tneu_1874"/>
<evidence type="ECO:0000313" key="3">
    <source>
        <dbReference type="Proteomes" id="UP000001694"/>
    </source>
</evidence>
<dbReference type="AlphaFoldDB" id="B1YBI7"/>
<reference evidence="2" key="1">
    <citation type="submission" date="2008-03" db="EMBL/GenBank/DDBJ databases">
        <title>Complete sequence of Thermoproteus neutrophilus V24Sta.</title>
        <authorList>
            <consortium name="US DOE Joint Genome Institute"/>
            <person name="Copeland A."/>
            <person name="Lucas S."/>
            <person name="Lapidus A."/>
            <person name="Glavina del Rio T."/>
            <person name="Dalin E."/>
            <person name="Tice H."/>
            <person name="Bruce D."/>
            <person name="Goodwin L."/>
            <person name="Pitluck S."/>
            <person name="Sims D."/>
            <person name="Brettin T."/>
            <person name="Detter J.C."/>
            <person name="Han C."/>
            <person name="Kuske C.R."/>
            <person name="Schmutz J."/>
            <person name="Larimer F."/>
            <person name="Land M."/>
            <person name="Hauser L."/>
            <person name="Kyrpides N."/>
            <person name="Mikhailova N."/>
            <person name="Biddle J.F."/>
            <person name="Zhang Z."/>
            <person name="Fitz-Gibbon S.T."/>
            <person name="Lowe T.M."/>
            <person name="Saltikov C."/>
            <person name="House C.H."/>
            <person name="Richardson P."/>
        </authorList>
    </citation>
    <scope>NUCLEOTIDE SEQUENCE [LARGE SCALE GENOMIC DNA]</scope>
    <source>
        <strain evidence="2">V24Sta</strain>
    </source>
</reference>
<sequence>MTAPRGISTVAAFAIFVVVMAVFMLAVLYYYQTIRQATLQGVQYVRESALPPDQEAALIYNGQSCRLQAAGPNYPFLYYISINKTGGVYIDERIPPSPYQFQILCPDKPGIYKYIGVRQNAQLAYLYVYIGPTATWLQANGTVYFVKKVGDVVNIALYLNAYNNSTGWAPLQYSISLTYDNNLLDCYPSAFSAGPTSLGPGQAGVYSLGTVQCRAKSTFVSTTIGAVVTQTYGSYSWTTEIPIVVQLINASATQTAPAPPSGGCPATITLTAEQGSVLSGYNELNGWIAAWGPYQGGAAVAVRPGVLVPDSLSTGTGPYYVELRNQKIATLSVSGAPATVTVSGAMPNFLSSLEITIGSYTVYSNGSSAAATLQPGVYPVYASVRAKPSASIAGSTATLYITCGSTQIPLLFEIPQWGDWGVQVDIYYNPSGQWGTQPNWQSYQYVGTWSVGSAYFWLSTQSDPYGFGATQPPYFSIKSLVNTAPKWAAAWLPQTSSGWVNYALRYRGVLYIPWDGDVNFGAWHDDGVYISMCGKTLNAWYPTAPRFDSTSANCGSGNVSIEIDYFEGYVDSVLIFVVGKGNDAYIPTIDGAYYCSKFDWKTGSCKSGWRFSAASGGGVPYFVVGRYTPGASDGGGAPVP</sequence>
<proteinExistence type="predicted"/>
<dbReference type="OrthoDB" id="28260at2157"/>
<evidence type="ECO:0000313" key="2">
    <source>
        <dbReference type="EMBL" id="ACB40789.1"/>
    </source>
</evidence>
<dbReference type="EMBL" id="CP001014">
    <property type="protein sequence ID" value="ACB40789.1"/>
    <property type="molecule type" value="Genomic_DNA"/>
</dbReference>
<dbReference type="HOGENOM" id="CLU_423140_0_0_2"/>
<accession>B1YBI7</accession>
<evidence type="ECO:0000256" key="1">
    <source>
        <dbReference type="SAM" id="Phobius"/>
    </source>
</evidence>
<dbReference type="RefSeq" id="WP_012351208.1">
    <property type="nucleotide sequence ID" value="NC_010525.1"/>
</dbReference>